<dbReference type="Proteomes" id="UP000822142">
    <property type="component" value="Unassembled WGS sequence"/>
</dbReference>
<feature type="transmembrane region" description="Helical" evidence="6">
    <location>
        <begin position="96"/>
        <end position="113"/>
    </location>
</feature>
<feature type="transmembrane region" description="Helical" evidence="6">
    <location>
        <begin position="66"/>
        <end position="84"/>
    </location>
</feature>
<feature type="transmembrane region" description="Helical" evidence="6">
    <location>
        <begin position="388"/>
        <end position="412"/>
    </location>
</feature>
<comment type="subcellular location">
    <subcellularLocation>
        <location evidence="1">Membrane</location>
        <topology evidence="1">Multi-pass membrane protein</topology>
    </subcellularLocation>
</comment>
<sequence length="472" mass="53591">MKLVKKEYVKYLEWAFKLAYLLLGLVTFNAFLYDSPVQPLLVKGCLILGALALLGRMIYWKDYVKTPYLVVLVLFCASFGISILVNWKYGAGIADMKWMIWTGFLFFLLYMCDTKREKSSYKKEFHFFSHVLLLYSGGAAAVSLYLMQTLYHAKWFTSGNELMLAGFYWGRLWGVYTDPNYGGVLSTLAVLLCLYHCMTKKSWKKIPYVLILAVNYGYILFADSRTAELALALASVFWLIFAGVTGKWAKKTFALRVLMVVFAAVVFIGGGSHVKTGYSEKIEAEIKIMDAQKQQNTQKQNTQAQNTQKTQQTQQTQQTERAADLEKDVTNGRIALWKSGLEIWQTSPVVGTGYNSFLPYVREKLPDTYAVHNSQGEYVSLHNEYLNIMVYQGLLGIGIFLAFGILVFCRWGKNILKTEDSDRNYIGILSACILVVAVAMGFLMEGLYTNSPAAFVLWTFLGYLMQYMQSTK</sequence>
<feature type="domain" description="O-antigen ligase-related" evidence="7">
    <location>
        <begin position="217"/>
        <end position="401"/>
    </location>
</feature>
<evidence type="ECO:0000256" key="2">
    <source>
        <dbReference type="ARBA" id="ARBA00022692"/>
    </source>
</evidence>
<keyword evidence="3 6" id="KW-1133">Transmembrane helix</keyword>
<feature type="transmembrane region" description="Helical" evidence="6">
    <location>
        <begin position="39"/>
        <end position="59"/>
    </location>
</feature>
<comment type="caution">
    <text evidence="8">The sequence shown here is derived from an EMBL/GenBank/DDBJ whole genome shotgun (WGS) entry which is preliminary data.</text>
</comment>
<dbReference type="InterPro" id="IPR051533">
    <property type="entry name" value="WaaL-like"/>
</dbReference>
<organism evidence="8 9">
    <name type="scientific">Blautia hansenii</name>
    <name type="common">Ruminococcus hansenii</name>
    <dbReference type="NCBI Taxonomy" id="1322"/>
    <lineage>
        <taxon>Bacteria</taxon>
        <taxon>Bacillati</taxon>
        <taxon>Bacillota</taxon>
        <taxon>Clostridia</taxon>
        <taxon>Lachnospirales</taxon>
        <taxon>Lachnospiraceae</taxon>
        <taxon>Blautia</taxon>
    </lineage>
</organism>
<feature type="transmembrane region" description="Helical" evidence="6">
    <location>
        <begin position="12"/>
        <end position="33"/>
    </location>
</feature>
<gene>
    <name evidence="8" type="ORF">G5A70_00650</name>
</gene>
<feature type="transmembrane region" description="Helical" evidence="6">
    <location>
        <begin position="205"/>
        <end position="221"/>
    </location>
</feature>
<evidence type="ECO:0000256" key="4">
    <source>
        <dbReference type="ARBA" id="ARBA00023136"/>
    </source>
</evidence>
<dbReference type="GO" id="GO:0016874">
    <property type="term" value="F:ligase activity"/>
    <property type="evidence" value="ECO:0007669"/>
    <property type="project" value="UniProtKB-KW"/>
</dbReference>
<accession>A0ABX2I755</accession>
<evidence type="ECO:0000313" key="9">
    <source>
        <dbReference type="Proteomes" id="UP000822142"/>
    </source>
</evidence>
<evidence type="ECO:0000256" key="5">
    <source>
        <dbReference type="SAM" id="MobiDB-lite"/>
    </source>
</evidence>
<feature type="transmembrane region" description="Helical" evidence="6">
    <location>
        <begin position="227"/>
        <end position="246"/>
    </location>
</feature>
<feature type="region of interest" description="Disordered" evidence="5">
    <location>
        <begin position="295"/>
        <end position="323"/>
    </location>
</feature>
<evidence type="ECO:0000259" key="7">
    <source>
        <dbReference type="Pfam" id="PF04932"/>
    </source>
</evidence>
<feature type="compositionally biased region" description="Low complexity" evidence="5">
    <location>
        <begin position="295"/>
        <end position="319"/>
    </location>
</feature>
<keyword evidence="2 6" id="KW-0812">Transmembrane</keyword>
<name>A0ABX2I755_BLAHA</name>
<protein>
    <submittedName>
        <fullName evidence="8">O-antigen ligase family protein</fullName>
    </submittedName>
</protein>
<keyword evidence="9" id="KW-1185">Reference proteome</keyword>
<keyword evidence="8" id="KW-0436">Ligase</keyword>
<dbReference type="EMBL" id="JAAITA010000001">
    <property type="protein sequence ID" value="NSJ84717.1"/>
    <property type="molecule type" value="Genomic_DNA"/>
</dbReference>
<dbReference type="PANTHER" id="PTHR37422">
    <property type="entry name" value="TEICHURONIC ACID BIOSYNTHESIS PROTEIN TUAE"/>
    <property type="match status" value="1"/>
</dbReference>
<evidence type="ECO:0000256" key="1">
    <source>
        <dbReference type="ARBA" id="ARBA00004141"/>
    </source>
</evidence>
<reference evidence="8 9" key="1">
    <citation type="journal article" date="2020" name="Cell Host Microbe">
        <title>Functional and Genomic Variation between Human-Derived Isolates of Lachnospiraceae Reveals Inter- and Intra-Species Diversity.</title>
        <authorList>
            <person name="Sorbara M.T."/>
            <person name="Littmann E.R."/>
            <person name="Fontana E."/>
            <person name="Moody T.U."/>
            <person name="Kohout C.E."/>
            <person name="Gjonbalaj M."/>
            <person name="Eaton V."/>
            <person name="Seok R."/>
            <person name="Leiner I.M."/>
            <person name="Pamer E.G."/>
        </authorList>
    </citation>
    <scope>NUCLEOTIDE SEQUENCE [LARGE SCALE GENOMIC DNA]</scope>
    <source>
        <strain evidence="8 9">MSK.15.26</strain>
    </source>
</reference>
<feature type="transmembrane region" description="Helical" evidence="6">
    <location>
        <begin position="125"/>
        <end position="147"/>
    </location>
</feature>
<dbReference type="InterPro" id="IPR007016">
    <property type="entry name" value="O-antigen_ligase-rel_domated"/>
</dbReference>
<feature type="transmembrane region" description="Helical" evidence="6">
    <location>
        <begin position="181"/>
        <end position="198"/>
    </location>
</feature>
<dbReference type="Pfam" id="PF04932">
    <property type="entry name" value="Wzy_C"/>
    <property type="match status" value="1"/>
</dbReference>
<feature type="transmembrane region" description="Helical" evidence="6">
    <location>
        <begin position="253"/>
        <end position="271"/>
    </location>
</feature>
<keyword evidence="4 6" id="KW-0472">Membrane</keyword>
<dbReference type="RefSeq" id="WP_173747196.1">
    <property type="nucleotide sequence ID" value="NZ_JAAITA010000001.1"/>
</dbReference>
<dbReference type="PANTHER" id="PTHR37422:SF13">
    <property type="entry name" value="LIPOPOLYSACCHARIDE BIOSYNTHESIS PROTEIN PA4999-RELATED"/>
    <property type="match status" value="1"/>
</dbReference>
<feature type="transmembrane region" description="Helical" evidence="6">
    <location>
        <begin position="450"/>
        <end position="468"/>
    </location>
</feature>
<feature type="transmembrane region" description="Helical" evidence="6">
    <location>
        <begin position="424"/>
        <end position="444"/>
    </location>
</feature>
<evidence type="ECO:0000256" key="6">
    <source>
        <dbReference type="SAM" id="Phobius"/>
    </source>
</evidence>
<proteinExistence type="predicted"/>
<evidence type="ECO:0000313" key="8">
    <source>
        <dbReference type="EMBL" id="NSJ84717.1"/>
    </source>
</evidence>
<evidence type="ECO:0000256" key="3">
    <source>
        <dbReference type="ARBA" id="ARBA00022989"/>
    </source>
</evidence>